<dbReference type="GO" id="GO:0019433">
    <property type="term" value="P:triglyceride catabolic process"/>
    <property type="evidence" value="ECO:0007669"/>
    <property type="project" value="TreeGrafter"/>
</dbReference>
<dbReference type="InterPro" id="IPR016035">
    <property type="entry name" value="Acyl_Trfase/lysoPLipase"/>
</dbReference>
<reference evidence="6" key="1">
    <citation type="submission" date="2021-11" db="EMBL/GenBank/DDBJ databases">
        <authorList>
            <person name="Schell T."/>
        </authorList>
    </citation>
    <scope>NUCLEOTIDE SEQUENCE</scope>
    <source>
        <strain evidence="6">M5</strain>
    </source>
</reference>
<keyword evidence="4" id="KW-0442">Lipid degradation</keyword>
<organism evidence="6 7">
    <name type="scientific">Daphnia galeata</name>
    <dbReference type="NCBI Taxonomy" id="27404"/>
    <lineage>
        <taxon>Eukaryota</taxon>
        <taxon>Metazoa</taxon>
        <taxon>Ecdysozoa</taxon>
        <taxon>Arthropoda</taxon>
        <taxon>Crustacea</taxon>
        <taxon>Branchiopoda</taxon>
        <taxon>Diplostraca</taxon>
        <taxon>Cladocera</taxon>
        <taxon>Anomopoda</taxon>
        <taxon>Daphniidae</taxon>
        <taxon>Daphnia</taxon>
    </lineage>
</organism>
<dbReference type="Gene3D" id="3.40.1090.10">
    <property type="entry name" value="Cytosolic phospholipase A2 catalytic domain"/>
    <property type="match status" value="2"/>
</dbReference>
<dbReference type="AlphaFoldDB" id="A0A8J2RM03"/>
<dbReference type="GO" id="GO:0005737">
    <property type="term" value="C:cytoplasm"/>
    <property type="evidence" value="ECO:0007669"/>
    <property type="project" value="TreeGrafter"/>
</dbReference>
<feature type="active site" description="Proton acceptor" evidence="4">
    <location>
        <position position="166"/>
    </location>
</feature>
<dbReference type="EMBL" id="CAKKLH010000076">
    <property type="protein sequence ID" value="CAH0102189.1"/>
    <property type="molecule type" value="Genomic_DNA"/>
</dbReference>
<proteinExistence type="predicted"/>
<dbReference type="PANTHER" id="PTHR12406:SF41">
    <property type="entry name" value="BRUMMER, ISOFORM B-RELATED"/>
    <property type="match status" value="1"/>
</dbReference>
<comment type="caution">
    <text evidence="6">The sequence shown here is derived from an EMBL/GenBank/DDBJ whole genome shotgun (WGS) entry which is preliminary data.</text>
</comment>
<evidence type="ECO:0000313" key="7">
    <source>
        <dbReference type="Proteomes" id="UP000789390"/>
    </source>
</evidence>
<keyword evidence="3 4" id="KW-0443">Lipid metabolism</keyword>
<dbReference type="FunFam" id="3.40.1090.10:FF:000017">
    <property type="entry name" value="Patatin-like phospholipase domain-containing protein 2"/>
    <property type="match status" value="1"/>
</dbReference>
<dbReference type="InterPro" id="IPR002641">
    <property type="entry name" value="PNPLA_dom"/>
</dbReference>
<evidence type="ECO:0000313" key="6">
    <source>
        <dbReference type="EMBL" id="CAH0102189.1"/>
    </source>
</evidence>
<dbReference type="GO" id="GO:0004806">
    <property type="term" value="F:triacylglycerol lipase activity"/>
    <property type="evidence" value="ECO:0007669"/>
    <property type="project" value="UniProtKB-EC"/>
</dbReference>
<name>A0A8J2RM03_9CRUS</name>
<dbReference type="FunFam" id="3.40.1090.10:FF:000003">
    <property type="entry name" value="Patatin-like phospholipase domain-containing protein 2"/>
    <property type="match status" value="1"/>
</dbReference>
<dbReference type="Pfam" id="PF01734">
    <property type="entry name" value="Patatin"/>
    <property type="match status" value="1"/>
</dbReference>
<evidence type="ECO:0000259" key="5">
    <source>
        <dbReference type="PROSITE" id="PS51635"/>
    </source>
</evidence>
<dbReference type="GO" id="GO:0055088">
    <property type="term" value="P:lipid homeostasis"/>
    <property type="evidence" value="ECO:0007669"/>
    <property type="project" value="TreeGrafter"/>
</dbReference>
<feature type="active site" description="Nucleophile" evidence="4">
    <location>
        <position position="41"/>
    </location>
</feature>
<dbReference type="PANTHER" id="PTHR12406">
    <property type="entry name" value="CALCIUM-INDEPENDENT PHOSPHOLIPASE A2 IPLA2 -RELATED"/>
    <property type="match status" value="1"/>
</dbReference>
<evidence type="ECO:0000256" key="4">
    <source>
        <dbReference type="PROSITE-ProRule" id="PRU01161"/>
    </source>
</evidence>
<dbReference type="InterPro" id="IPR033562">
    <property type="entry name" value="PLPL"/>
</dbReference>
<sequence length="522" mass="58167">MRKMNLSFAGCGFMGIYHVGVAACLRKYAPDLYLKKVSGASAGAIAAACLLCDAPLGEITSHVLQVAMQARSRMLGPFSPSFDIHNLLRHGLQKGLLMFQNLPDDAHLRVNGKIHISVTRVYDGKNVILKHFDTKDELIQAIACSCFIPFFSGMIPPKFRGVRYMDGGLSDNLLVLDEHTITVSPFCGESDICPRDKDTSRLIHVVFANTSIELSRTNLYRLAHIMFPPKPETLSKICQQGFDDARLFLQQNNLVACYQCVSTHKTVTSSALTDIDCLECESQKKMVIIDRLPETVSLTLQSAITEANQGLMNWIFRHRGMRLLSILSLPYVIPVDVIYATFLKFADSAPTISTVGTNLKGVADSFVAFIFSLIMETMKKRASCSTRLSCQLVTEFSPEVNSSSIDNKETAAVKNQVNFGFTFNLESSHESQYSSSPFFSDDSFDEILALTARHDALMAHYFLDEKNQVHVHNLQHSDSSNSSHQNKYGNDLNYVNKACGTVRNGLNQLEKKNVLYYLYPTD</sequence>
<dbReference type="SUPFAM" id="SSF52151">
    <property type="entry name" value="FabD/lysophospholipase-like"/>
    <property type="match status" value="1"/>
</dbReference>
<dbReference type="PROSITE" id="PS51257">
    <property type="entry name" value="PROKAR_LIPOPROTEIN"/>
    <property type="match status" value="1"/>
</dbReference>
<feature type="short sequence motif" description="GXSXG" evidence="4">
    <location>
        <begin position="39"/>
        <end position="43"/>
    </location>
</feature>
<keyword evidence="2 4" id="KW-0378">Hydrolase</keyword>
<dbReference type="Proteomes" id="UP000789390">
    <property type="component" value="Unassembled WGS sequence"/>
</dbReference>
<evidence type="ECO:0000256" key="1">
    <source>
        <dbReference type="ARBA" id="ARBA00013279"/>
    </source>
</evidence>
<dbReference type="GO" id="GO:0005811">
    <property type="term" value="C:lipid droplet"/>
    <property type="evidence" value="ECO:0007669"/>
    <property type="project" value="TreeGrafter"/>
</dbReference>
<accession>A0A8J2RM03</accession>
<evidence type="ECO:0000256" key="3">
    <source>
        <dbReference type="ARBA" id="ARBA00023098"/>
    </source>
</evidence>
<dbReference type="GO" id="GO:0016020">
    <property type="term" value="C:membrane"/>
    <property type="evidence" value="ECO:0007669"/>
    <property type="project" value="TreeGrafter"/>
</dbReference>
<feature type="domain" description="PNPLA" evidence="5">
    <location>
        <begin position="6"/>
        <end position="179"/>
    </location>
</feature>
<keyword evidence="7" id="KW-1185">Reference proteome</keyword>
<dbReference type="OrthoDB" id="197155at2759"/>
<protein>
    <recommendedName>
        <fullName evidence="1">triacylglycerol lipase</fullName>
        <ecNumber evidence="1">3.1.1.3</ecNumber>
    </recommendedName>
</protein>
<dbReference type="EC" id="3.1.1.3" evidence="1"/>
<dbReference type="PROSITE" id="PS51635">
    <property type="entry name" value="PNPLA"/>
    <property type="match status" value="1"/>
</dbReference>
<evidence type="ECO:0000256" key="2">
    <source>
        <dbReference type="ARBA" id="ARBA00022801"/>
    </source>
</evidence>
<gene>
    <name evidence="6" type="ORF">DGAL_LOCUS4579</name>
</gene>
<feature type="short sequence motif" description="GXGXXG" evidence="4">
    <location>
        <begin position="10"/>
        <end position="15"/>
    </location>
</feature>
<feature type="short sequence motif" description="DGA/G" evidence="4">
    <location>
        <begin position="166"/>
        <end position="168"/>
    </location>
</feature>